<name>A0ABW5SYX7_9BACI</name>
<keyword evidence="2" id="KW-1185">Reference proteome</keyword>
<comment type="caution">
    <text evidence="1">The sequence shown here is derived from an EMBL/GenBank/DDBJ whole genome shotgun (WGS) entry which is preliminary data.</text>
</comment>
<sequence>MFYSIQLRKDDTVKTVASTPEKLEGENIIQIDPEKYKNPGERRGLIFKKYNRKTGEFEEPNAD</sequence>
<proteinExistence type="predicted"/>
<accession>A0ABW5SYX7</accession>
<organism evidence="1 2">
    <name type="scientific">Salibacterium lacus</name>
    <dbReference type="NCBI Taxonomy" id="1898109"/>
    <lineage>
        <taxon>Bacteria</taxon>
        <taxon>Bacillati</taxon>
        <taxon>Bacillota</taxon>
        <taxon>Bacilli</taxon>
        <taxon>Bacillales</taxon>
        <taxon>Bacillaceae</taxon>
    </lineage>
</organism>
<gene>
    <name evidence="1" type="ORF">ACFSUB_01325</name>
</gene>
<protein>
    <recommendedName>
        <fullName evidence="3">50S ribosomal protein L33</fullName>
    </recommendedName>
</protein>
<dbReference type="RefSeq" id="WP_380711388.1">
    <property type="nucleotide sequence ID" value="NZ_JBHUML010000002.1"/>
</dbReference>
<reference evidence="2" key="1">
    <citation type="journal article" date="2019" name="Int. J. Syst. Evol. Microbiol.">
        <title>The Global Catalogue of Microorganisms (GCM) 10K type strain sequencing project: providing services to taxonomists for standard genome sequencing and annotation.</title>
        <authorList>
            <consortium name="The Broad Institute Genomics Platform"/>
            <consortium name="The Broad Institute Genome Sequencing Center for Infectious Disease"/>
            <person name="Wu L."/>
            <person name="Ma J."/>
        </authorList>
    </citation>
    <scope>NUCLEOTIDE SEQUENCE [LARGE SCALE GENOMIC DNA]</scope>
    <source>
        <strain evidence="2">KCTC 33792</strain>
    </source>
</reference>
<evidence type="ECO:0008006" key="3">
    <source>
        <dbReference type="Google" id="ProtNLM"/>
    </source>
</evidence>
<dbReference type="Proteomes" id="UP001597520">
    <property type="component" value="Unassembled WGS sequence"/>
</dbReference>
<evidence type="ECO:0000313" key="2">
    <source>
        <dbReference type="Proteomes" id="UP001597520"/>
    </source>
</evidence>
<dbReference type="EMBL" id="JBHUML010000002">
    <property type="protein sequence ID" value="MFD2704092.1"/>
    <property type="molecule type" value="Genomic_DNA"/>
</dbReference>
<evidence type="ECO:0000313" key="1">
    <source>
        <dbReference type="EMBL" id="MFD2704092.1"/>
    </source>
</evidence>